<comment type="caution">
    <text evidence="1">The sequence shown here is derived from an EMBL/GenBank/DDBJ whole genome shotgun (WGS) entry which is preliminary data.</text>
</comment>
<evidence type="ECO:0000313" key="1">
    <source>
        <dbReference type="EMBL" id="MDT0551224.1"/>
    </source>
</evidence>
<reference evidence="1" key="1">
    <citation type="submission" date="2024-05" db="EMBL/GenBank/DDBJ databases">
        <title>30 novel species of actinomycetes from the DSMZ collection.</title>
        <authorList>
            <person name="Nouioui I."/>
        </authorList>
    </citation>
    <scope>NUCLEOTIDE SEQUENCE</scope>
    <source>
        <strain evidence="1">DSM 41529</strain>
    </source>
</reference>
<dbReference type="Pfam" id="PF02450">
    <property type="entry name" value="LCAT"/>
    <property type="match status" value="1"/>
</dbReference>
<feature type="non-terminal residue" evidence="1">
    <location>
        <position position="1"/>
    </location>
</feature>
<dbReference type="InterPro" id="IPR029058">
    <property type="entry name" value="AB_hydrolase_fold"/>
</dbReference>
<dbReference type="InterPro" id="IPR003386">
    <property type="entry name" value="LACT/PDAT_acylTrfase"/>
</dbReference>
<keyword evidence="2" id="KW-1185">Reference proteome</keyword>
<feature type="non-terminal residue" evidence="1">
    <location>
        <position position="143"/>
    </location>
</feature>
<dbReference type="RefSeq" id="WP_394816943.1">
    <property type="nucleotide sequence ID" value="NZ_JAVRFD010000875.1"/>
</dbReference>
<proteinExistence type="predicted"/>
<sequence>SHLNVGEREVWMRYLALLRGGLGDLADVTAENVRPVALVGDGYRELCEFLQNTHEVIPFAYDWRRSVTAAAHLLIVELENALRRTQQPVRIIAHSMGGLVVRAMIAQAPDLWDRICKRDGGRLIMLGTPNRGSYDIVESLLGT</sequence>
<organism evidence="1 2">
    <name type="scientific">Streptomyces lonegramiae</name>
    <dbReference type="NCBI Taxonomy" id="3075524"/>
    <lineage>
        <taxon>Bacteria</taxon>
        <taxon>Bacillati</taxon>
        <taxon>Actinomycetota</taxon>
        <taxon>Actinomycetes</taxon>
        <taxon>Kitasatosporales</taxon>
        <taxon>Streptomycetaceae</taxon>
        <taxon>Streptomyces</taxon>
    </lineage>
</organism>
<gene>
    <name evidence="1" type="ORF">RND15_52610</name>
</gene>
<dbReference type="EMBL" id="JAVRFD010000875">
    <property type="protein sequence ID" value="MDT0551224.1"/>
    <property type="molecule type" value="Genomic_DNA"/>
</dbReference>
<dbReference type="Gene3D" id="3.40.50.1820">
    <property type="entry name" value="alpha/beta hydrolase"/>
    <property type="match status" value="1"/>
</dbReference>
<name>A0ABU2XZ80_9ACTN</name>
<evidence type="ECO:0000313" key="2">
    <source>
        <dbReference type="Proteomes" id="UP001180754"/>
    </source>
</evidence>
<dbReference type="Proteomes" id="UP001180754">
    <property type="component" value="Unassembled WGS sequence"/>
</dbReference>
<accession>A0ABU2XZ80</accession>
<protein>
    <recommendedName>
        <fullName evidence="3">Alpha/beta hydrolase</fullName>
    </recommendedName>
</protein>
<dbReference type="SUPFAM" id="SSF53474">
    <property type="entry name" value="alpha/beta-Hydrolases"/>
    <property type="match status" value="1"/>
</dbReference>
<evidence type="ECO:0008006" key="3">
    <source>
        <dbReference type="Google" id="ProtNLM"/>
    </source>
</evidence>